<sequence>MDIQTLISELSKAPTPLPEVDAEYCNAHAIHYKPKALNFYVEPALNAPNSLSPILLISAPAAVGKTTLAHHIHAQLAKFGQGALYIPLQDANIGHDFFAGRLAGVFPQLSKRQILDSVFKGEIVLLFDGYDEVTMRSDQIDRNKEFIAEIYSELTEFEQRNGKACPCIAFLFRSVFADFGVFDEIKQAASEISVLFFDATRRKQFLAEYLNSKGGPSKGHLSRDFLDGFEKSLDSAKDDASVFFGHAIVLSAFGDYLHEQNEANAAKLVSSLKNSETTETVAVELLTNIIRLILEREEGKFPVRDYSPHMPSFVPYSSHAQEKLLLGVAADEFLRRAGRKPVQVATAISDLVYALEAHAEYATLDDTVQEKLSRDYRNELEARITHHPFIDVPSFKAEAASILDKVEFRNPVYREYYFAQVVLRDPKGGWALDAARNDYSHYLALFFLGLAQGRDISQHEHFLFSLISLFATSSSGNDFYFKLQWKADDSRWEGAIDTSHLQVKPFFLSSPLLTISVPLHGILQDAIFIGEEDCMIEIAGPGPDATDGQIELADCTFAAPEIIISAYATKFSNCELSCETLSFADQVGRLEGMDTLAIRGLAGKEPRLQLSEYVENRWEAALNSAKNVGGLKGKSLFRQKLQKVLLRFRKHHRAEFGCYDKKFRTRILADNNDAEVASLSEFLFEHDFLTRSVPGLIVMDQAKFSDFDINYAKQNQISFGPKSEDLYSELISSSHGKVFK</sequence>
<dbReference type="EMBL" id="JAMXMC010000021">
    <property type="protein sequence ID" value="MCO5979334.1"/>
    <property type="molecule type" value="Genomic_DNA"/>
</dbReference>
<keyword evidence="1" id="KW-0067">ATP-binding</keyword>
<keyword evidence="1" id="KW-0547">Nucleotide-binding</keyword>
<keyword evidence="2" id="KW-1185">Reference proteome</keyword>
<dbReference type="Gene3D" id="3.40.50.300">
    <property type="entry name" value="P-loop containing nucleotide triphosphate hydrolases"/>
    <property type="match status" value="1"/>
</dbReference>
<organism evidence="1 2">
    <name type="scientific">Ideonella oryzae</name>
    <dbReference type="NCBI Taxonomy" id="2937441"/>
    <lineage>
        <taxon>Bacteria</taxon>
        <taxon>Pseudomonadati</taxon>
        <taxon>Pseudomonadota</taxon>
        <taxon>Betaproteobacteria</taxon>
        <taxon>Burkholderiales</taxon>
        <taxon>Sphaerotilaceae</taxon>
        <taxon>Ideonella</taxon>
    </lineage>
</organism>
<accession>A0ABT1BU49</accession>
<evidence type="ECO:0000313" key="1">
    <source>
        <dbReference type="EMBL" id="MCO5979334.1"/>
    </source>
</evidence>
<comment type="caution">
    <text evidence="1">The sequence shown here is derived from an EMBL/GenBank/DDBJ whole genome shotgun (WGS) entry which is preliminary data.</text>
</comment>
<protein>
    <submittedName>
        <fullName evidence="1">ATP-binding protein</fullName>
    </submittedName>
</protein>
<gene>
    <name evidence="1" type="ORF">M0L44_21750</name>
</gene>
<dbReference type="Proteomes" id="UP001204851">
    <property type="component" value="Unassembled WGS sequence"/>
</dbReference>
<dbReference type="RefSeq" id="WP_252772282.1">
    <property type="nucleotide sequence ID" value="NZ_JAMXMC010000021.1"/>
</dbReference>
<proteinExistence type="predicted"/>
<name>A0ABT1BU49_9BURK</name>
<reference evidence="1 2" key="1">
    <citation type="submission" date="2022-06" db="EMBL/GenBank/DDBJ databases">
        <title>Ideonella sp. NS12-5 Genome sequencing and assembly.</title>
        <authorList>
            <person name="Jung Y."/>
        </authorList>
    </citation>
    <scope>NUCLEOTIDE SEQUENCE [LARGE SCALE GENOMIC DNA]</scope>
    <source>
        <strain evidence="1 2">NS12-5</strain>
    </source>
</reference>
<dbReference type="GO" id="GO:0005524">
    <property type="term" value="F:ATP binding"/>
    <property type="evidence" value="ECO:0007669"/>
    <property type="project" value="UniProtKB-KW"/>
</dbReference>
<dbReference type="InterPro" id="IPR027417">
    <property type="entry name" value="P-loop_NTPase"/>
</dbReference>
<evidence type="ECO:0000313" key="2">
    <source>
        <dbReference type="Proteomes" id="UP001204851"/>
    </source>
</evidence>
<dbReference type="SUPFAM" id="SSF52540">
    <property type="entry name" value="P-loop containing nucleoside triphosphate hydrolases"/>
    <property type="match status" value="1"/>
</dbReference>